<comment type="caution">
    <text evidence="1">The sequence shown here is derived from an EMBL/GenBank/DDBJ whole genome shotgun (WGS) entry which is preliminary data.</text>
</comment>
<dbReference type="InterPro" id="IPR051200">
    <property type="entry name" value="Host-pathogen_enzymatic-act"/>
</dbReference>
<proteinExistence type="predicted"/>
<gene>
    <name evidence="1" type="ORF">ADIARSV_1916</name>
</gene>
<keyword evidence="2" id="KW-1185">Reference proteome</keyword>
<dbReference type="InterPro" id="IPR015943">
    <property type="entry name" value="WD40/YVTN_repeat-like_dom_sf"/>
</dbReference>
<reference evidence="1 2" key="1">
    <citation type="journal article" date="2013" name="Genome Announc.">
        <title>Draft Genome Sequence of Arcticibacter svalbardensis Strain MN12-7T, a Member of the Family Sphingobacteriaceae Isolated from an Arctic Soil Sample.</title>
        <authorList>
            <person name="Shivaji S."/>
            <person name="Ara S."/>
            <person name="Prasad S."/>
            <person name="Manasa B.P."/>
            <person name="Begum Z."/>
            <person name="Singh A."/>
            <person name="Kumar Pinnaka A."/>
        </authorList>
    </citation>
    <scope>NUCLEOTIDE SEQUENCE [LARGE SCALE GENOMIC DNA]</scope>
    <source>
        <strain evidence="1 2">MN12-7</strain>
    </source>
</reference>
<dbReference type="SUPFAM" id="SSF63825">
    <property type="entry name" value="YWTD domain"/>
    <property type="match status" value="1"/>
</dbReference>
<organism evidence="1 2">
    <name type="scientific">Arcticibacter svalbardensis MN12-7</name>
    <dbReference type="NCBI Taxonomy" id="1150600"/>
    <lineage>
        <taxon>Bacteria</taxon>
        <taxon>Pseudomonadati</taxon>
        <taxon>Bacteroidota</taxon>
        <taxon>Sphingobacteriia</taxon>
        <taxon>Sphingobacteriales</taxon>
        <taxon>Sphingobacteriaceae</taxon>
        <taxon>Arcticibacter</taxon>
    </lineage>
</organism>
<evidence type="ECO:0000313" key="1">
    <source>
        <dbReference type="EMBL" id="EOR94955.1"/>
    </source>
</evidence>
<dbReference type="Proteomes" id="UP000014174">
    <property type="component" value="Unassembled WGS sequence"/>
</dbReference>
<dbReference type="EMBL" id="AQPN01000071">
    <property type="protein sequence ID" value="EOR94955.1"/>
    <property type="molecule type" value="Genomic_DNA"/>
</dbReference>
<evidence type="ECO:0000313" key="2">
    <source>
        <dbReference type="Proteomes" id="UP000014174"/>
    </source>
</evidence>
<dbReference type="eggNOG" id="COG3391">
    <property type="taxonomic scope" value="Bacteria"/>
</dbReference>
<dbReference type="Gene3D" id="2.130.10.10">
    <property type="entry name" value="YVTN repeat-like/Quinoprotein amine dehydrogenase"/>
    <property type="match status" value="1"/>
</dbReference>
<dbReference type="STRING" id="1150600.ADIARSV_1916"/>
<sequence length="357" mass="38863">MKQLKLKFLLSSLLVLTILGSCKKDRIEDGSGTEPTAERQGIYVLSQGGINLNNSTLSYFDYDNRAFTFDQFNKVNNRGLGDTGNDVQVYGSKMYIVVNVSSTIEVVNARTAVSIKKIDVKNGTTARQPRSIVFDKNKAFISCFDGTVAVMDTASLTIDKYITVGRNPEGMAIANGKLYVANSGGLGWPNNYDKTVSVIDLTTLTETKKITVVDNPGSVVADQYGDVYVLSVGNYTTINASMAIIDSKTDVVKSQKDFTSGSIAISGDYAYITKWDGTVQLFNVKTELLEKENFISDGTSITSPYGVAVDDISGEVFVTDAKNYSTNGEVFCFDKTGTLRYRINVGISPSKVVFINK</sequence>
<dbReference type="PROSITE" id="PS51257">
    <property type="entry name" value="PROKAR_LIPOPROTEIN"/>
    <property type="match status" value="1"/>
</dbReference>
<evidence type="ECO:0008006" key="3">
    <source>
        <dbReference type="Google" id="ProtNLM"/>
    </source>
</evidence>
<dbReference type="PANTHER" id="PTHR47197:SF3">
    <property type="entry name" value="DIHYDRO-HEME D1 DEHYDROGENASE"/>
    <property type="match status" value="1"/>
</dbReference>
<dbReference type="AlphaFoldDB" id="R9GTS9"/>
<dbReference type="PANTHER" id="PTHR47197">
    <property type="entry name" value="PROTEIN NIRF"/>
    <property type="match status" value="1"/>
</dbReference>
<dbReference type="InterPro" id="IPR031815">
    <property type="entry name" value="DUF5074"/>
</dbReference>
<dbReference type="PATRIC" id="fig|1150600.3.peg.1889"/>
<dbReference type="Pfam" id="PF16819">
    <property type="entry name" value="DUF5074"/>
    <property type="match status" value="1"/>
</dbReference>
<name>R9GTS9_9SPHI</name>
<dbReference type="OrthoDB" id="792648at2"/>
<accession>R9GTS9</accession>
<protein>
    <recommendedName>
        <fullName evidence="3">Surface layer protein</fullName>
    </recommendedName>
</protein>
<dbReference type="RefSeq" id="WP_016195151.1">
    <property type="nucleotide sequence ID" value="NZ_AQPN01000071.1"/>
</dbReference>